<dbReference type="GO" id="GO:0046983">
    <property type="term" value="F:protein dimerization activity"/>
    <property type="evidence" value="ECO:0007669"/>
    <property type="project" value="InterPro"/>
</dbReference>
<dbReference type="GO" id="GO:0000977">
    <property type="term" value="F:RNA polymerase II transcription regulatory region sequence-specific DNA binding"/>
    <property type="evidence" value="ECO:0007669"/>
    <property type="project" value="TreeGrafter"/>
</dbReference>
<dbReference type="PANTHER" id="PTHR13935:SF41">
    <property type="entry name" value="TRANSCRIPTION FACTOR ORG2-RELATED"/>
    <property type="match status" value="1"/>
</dbReference>
<keyword evidence="8" id="KW-1185">Reference proteome</keyword>
<evidence type="ECO:0000256" key="5">
    <source>
        <dbReference type="ARBA" id="ARBA00023242"/>
    </source>
</evidence>
<dbReference type="OrthoDB" id="6106870at2759"/>
<dbReference type="GO" id="GO:0010106">
    <property type="term" value="P:cellular response to iron ion starvation"/>
    <property type="evidence" value="ECO:0007669"/>
    <property type="project" value="UniProtKB-ARBA"/>
</dbReference>
<dbReference type="Gene3D" id="4.10.280.10">
    <property type="entry name" value="Helix-loop-helix DNA-binding domain"/>
    <property type="match status" value="1"/>
</dbReference>
<protein>
    <submittedName>
        <fullName evidence="9">Transcription factor bHLH100-like</fullName>
    </submittedName>
</protein>
<dbReference type="InterPro" id="IPR036638">
    <property type="entry name" value="HLH_DNA-bd_sf"/>
</dbReference>
<keyword evidence="5" id="KW-0539">Nucleus</keyword>
<evidence type="ECO:0000256" key="3">
    <source>
        <dbReference type="ARBA" id="ARBA00023125"/>
    </source>
</evidence>
<dbReference type="GO" id="GO:0000981">
    <property type="term" value="F:DNA-binding transcription factor activity, RNA polymerase II-specific"/>
    <property type="evidence" value="ECO:0007669"/>
    <property type="project" value="TreeGrafter"/>
</dbReference>
<reference evidence="8" key="1">
    <citation type="journal article" date="2025" name="Foods">
        <title>Unveiling the Microbial Signatures of Arabica Coffee Cherries: Insights into Ripeness Specific Diversity, Functional Traits, and Implications for Quality and Safety.</title>
        <authorList>
            <consortium name="RefSeq"/>
            <person name="Tenea G.N."/>
            <person name="Cifuentes V."/>
            <person name="Reyes P."/>
            <person name="Cevallos-Vallejos M."/>
        </authorList>
    </citation>
    <scope>NUCLEOTIDE SEQUENCE [LARGE SCALE GENOMIC DNA]</scope>
</reference>
<reference evidence="9" key="2">
    <citation type="submission" date="2025-08" db="UniProtKB">
        <authorList>
            <consortium name="RefSeq"/>
        </authorList>
    </citation>
    <scope>IDENTIFICATION</scope>
    <source>
        <tissue evidence="9">Leaves</tissue>
    </source>
</reference>
<gene>
    <name evidence="9" type="primary">LOC113691884</name>
</gene>
<accession>A0A6P6SJJ5</accession>
<evidence type="ECO:0000256" key="2">
    <source>
        <dbReference type="ARBA" id="ARBA00023015"/>
    </source>
</evidence>
<comment type="subcellular location">
    <subcellularLocation>
        <location evidence="1">Nucleus</location>
    </subcellularLocation>
</comment>
<evidence type="ECO:0000259" key="7">
    <source>
        <dbReference type="PROSITE" id="PS50888"/>
    </source>
</evidence>
<dbReference type="SMART" id="SM00353">
    <property type="entry name" value="HLH"/>
    <property type="match status" value="1"/>
</dbReference>
<feature type="region of interest" description="Disordered" evidence="6">
    <location>
        <begin position="135"/>
        <end position="158"/>
    </location>
</feature>
<dbReference type="FunFam" id="4.10.280.10:FF:000074">
    <property type="entry name" value="Transcription factor ORG2"/>
    <property type="match status" value="1"/>
</dbReference>
<evidence type="ECO:0000256" key="4">
    <source>
        <dbReference type="ARBA" id="ARBA00023163"/>
    </source>
</evidence>
<evidence type="ECO:0000256" key="1">
    <source>
        <dbReference type="ARBA" id="ARBA00004123"/>
    </source>
</evidence>
<dbReference type="Pfam" id="PF00010">
    <property type="entry name" value="HLH"/>
    <property type="match status" value="1"/>
</dbReference>
<proteinExistence type="predicted"/>
<dbReference type="Proteomes" id="UP001652660">
    <property type="component" value="Chromosome 6c"/>
</dbReference>
<feature type="region of interest" description="Disordered" evidence="6">
    <location>
        <begin position="51"/>
        <end position="76"/>
    </location>
</feature>
<feature type="compositionally biased region" description="Polar residues" evidence="6">
    <location>
        <begin position="51"/>
        <end position="61"/>
    </location>
</feature>
<keyword evidence="4" id="KW-0804">Transcription</keyword>
<dbReference type="RefSeq" id="XP_027066011.1">
    <property type="nucleotide sequence ID" value="XM_027210210.2"/>
</dbReference>
<dbReference type="GeneID" id="113691884"/>
<keyword evidence="3" id="KW-0238">DNA-binding</keyword>
<organism evidence="8 9">
    <name type="scientific">Coffea arabica</name>
    <name type="common">Arabian coffee</name>
    <dbReference type="NCBI Taxonomy" id="13443"/>
    <lineage>
        <taxon>Eukaryota</taxon>
        <taxon>Viridiplantae</taxon>
        <taxon>Streptophyta</taxon>
        <taxon>Embryophyta</taxon>
        <taxon>Tracheophyta</taxon>
        <taxon>Spermatophyta</taxon>
        <taxon>Magnoliopsida</taxon>
        <taxon>eudicotyledons</taxon>
        <taxon>Gunneridae</taxon>
        <taxon>Pentapetalae</taxon>
        <taxon>asterids</taxon>
        <taxon>lamiids</taxon>
        <taxon>Gentianales</taxon>
        <taxon>Rubiaceae</taxon>
        <taxon>Ixoroideae</taxon>
        <taxon>Gardenieae complex</taxon>
        <taxon>Bertiereae - Coffeeae clade</taxon>
        <taxon>Coffeeae</taxon>
        <taxon>Coffea</taxon>
    </lineage>
</organism>
<dbReference type="AlphaFoldDB" id="A0A6P6SJJ5"/>
<dbReference type="InterPro" id="IPR015660">
    <property type="entry name" value="MASH1/Ascl1a-like"/>
</dbReference>
<dbReference type="SUPFAM" id="SSF47459">
    <property type="entry name" value="HLH, helix-loop-helix DNA-binding domain"/>
    <property type="match status" value="1"/>
</dbReference>
<dbReference type="GO" id="GO:0090575">
    <property type="term" value="C:RNA polymerase II transcription regulator complex"/>
    <property type="evidence" value="ECO:0007669"/>
    <property type="project" value="TreeGrafter"/>
</dbReference>
<dbReference type="CDD" id="cd18914">
    <property type="entry name" value="bHLH_AtORG2_like"/>
    <property type="match status" value="1"/>
</dbReference>
<dbReference type="InterPro" id="IPR011598">
    <property type="entry name" value="bHLH_dom"/>
</dbReference>
<feature type="domain" description="BHLH" evidence="7">
    <location>
        <begin position="64"/>
        <end position="116"/>
    </location>
</feature>
<evidence type="ECO:0000313" key="8">
    <source>
        <dbReference type="Proteomes" id="UP001652660"/>
    </source>
</evidence>
<dbReference type="PROSITE" id="PS50888">
    <property type="entry name" value="BHLH"/>
    <property type="match status" value="1"/>
</dbReference>
<evidence type="ECO:0000256" key="6">
    <source>
        <dbReference type="SAM" id="MobiDB-lite"/>
    </source>
</evidence>
<sequence length="250" mass="28370">MLTISPPLFSYPLGDLRRHEQNGSYHGETETSESLLNSPTFQQEVGQNLESHPFSSVNDQSKTVKKLNHNASERDRRKRINGLYSSLRSLLPPAYQEKKLSIPTTVSRVLKYIPELQKEVESLIEKKECLKTKISEQENSSPLRKQRNLGSSTQIPSSTVSASRLSDREVMVQISTMKFSKCSYADVLSSLEQDGFFSLNSSCFESFGERVFHSLHLEIRGAPTVDLEGLRKKLLSFYSEKLEEQSILSF</sequence>
<feature type="compositionally biased region" description="Polar residues" evidence="6">
    <location>
        <begin position="137"/>
        <end position="158"/>
    </location>
</feature>
<dbReference type="PANTHER" id="PTHR13935">
    <property type="entry name" value="ACHAETE-SCUTE TRANSCRIPTION FACTOR-RELATED"/>
    <property type="match status" value="1"/>
</dbReference>
<name>A0A6P6SJJ5_COFAR</name>
<evidence type="ECO:0000313" key="9">
    <source>
        <dbReference type="RefSeq" id="XP_027066011.1"/>
    </source>
</evidence>
<keyword evidence="2" id="KW-0805">Transcription regulation</keyword>